<dbReference type="Gene3D" id="6.10.250.3150">
    <property type="match status" value="1"/>
</dbReference>
<organism evidence="5 6">
    <name type="scientific">Microbacterium limosum</name>
    <dbReference type="NCBI Taxonomy" id="3079935"/>
    <lineage>
        <taxon>Bacteria</taxon>
        <taxon>Bacillati</taxon>
        <taxon>Actinomycetota</taxon>
        <taxon>Actinomycetes</taxon>
        <taxon>Micrococcales</taxon>
        <taxon>Microbacteriaceae</taxon>
        <taxon>Microbacterium</taxon>
    </lineage>
</organism>
<dbReference type="GO" id="GO:0004222">
    <property type="term" value="F:metalloendopeptidase activity"/>
    <property type="evidence" value="ECO:0007669"/>
    <property type="project" value="TreeGrafter"/>
</dbReference>
<name>A0AAU0MHZ2_9MICO</name>
<keyword evidence="6" id="KW-1185">Reference proteome</keyword>
<proteinExistence type="predicted"/>
<keyword evidence="3" id="KW-1133">Transmembrane helix</keyword>
<gene>
    <name evidence="5" type="ORF">RYJ27_01090</name>
</gene>
<dbReference type="InterPro" id="IPR016047">
    <property type="entry name" value="M23ase_b-sheet_dom"/>
</dbReference>
<dbReference type="PANTHER" id="PTHR21666:SF270">
    <property type="entry name" value="MUREIN HYDROLASE ACTIVATOR ENVC"/>
    <property type="match status" value="1"/>
</dbReference>
<evidence type="ECO:0000256" key="1">
    <source>
        <dbReference type="SAM" id="Coils"/>
    </source>
</evidence>
<dbReference type="PANTHER" id="PTHR21666">
    <property type="entry name" value="PEPTIDASE-RELATED"/>
    <property type="match status" value="1"/>
</dbReference>
<evidence type="ECO:0000313" key="5">
    <source>
        <dbReference type="EMBL" id="WOQ69868.1"/>
    </source>
</evidence>
<dbReference type="Pfam" id="PF01551">
    <property type="entry name" value="Peptidase_M23"/>
    <property type="match status" value="1"/>
</dbReference>
<sequence length="462" mass="48026">MSETPDGVRGPASAESLACEPTRSAFGATRRPALSRRRMLGLGALGLIAVGAAASVAVPILPAFAADYPTWDDVQRAKGNEAAKAAEVTRIQNLIQQLAANVARTQAAAEAAAAEFFAAEEAFFAAAARADDLQAQADAQAAEAAAASTRAGRVASQLYRSGGDDTSLELFFSGSPDGAEDLLGKLGTMDKVLERNRETFAGAVTARNNAQSLSDQAAVARDERDRLKQEAEQKMIASQEAALAAQAALDEQAEYIVVLEAQLAALQDATAQTVAGYQAGVEARRRAEEEARRRAEEEARRRAAEAARQNQNNGGGNASPPGQPSGSGWARPSGGRVTGRYGNRAQICTPGYGCTGYHYGTDMASGWGGGIFAAGSGRVTYAGSYGQFGNQIRVDHGGGITTTYSHCSSLLVGYGTNVSAGQLIAREGDTGLVQGAHLHFEVHQGSSRINPESFMAARGVGI</sequence>
<keyword evidence="1" id="KW-0175">Coiled coil</keyword>
<reference evidence="5 6" key="1">
    <citation type="submission" date="2023-10" db="EMBL/GenBank/DDBJ databases">
        <title>Y20.</title>
        <authorList>
            <person name="Zhang G."/>
            <person name="Ding Y."/>
        </authorList>
    </citation>
    <scope>NUCLEOTIDE SEQUENCE [LARGE SCALE GENOMIC DNA]</scope>
    <source>
        <strain evidence="5 6">Y20</strain>
    </source>
</reference>
<dbReference type="EC" id="3.4.-.-" evidence="5"/>
<keyword evidence="3" id="KW-0472">Membrane</keyword>
<feature type="region of interest" description="Disordered" evidence="2">
    <location>
        <begin position="288"/>
        <end position="336"/>
    </location>
</feature>
<keyword evidence="5" id="KW-0378">Hydrolase</keyword>
<accession>A0AAU0MHZ2</accession>
<evidence type="ECO:0000259" key="4">
    <source>
        <dbReference type="Pfam" id="PF01551"/>
    </source>
</evidence>
<evidence type="ECO:0000256" key="2">
    <source>
        <dbReference type="SAM" id="MobiDB-lite"/>
    </source>
</evidence>
<dbReference type="SUPFAM" id="SSF51261">
    <property type="entry name" value="Duplicated hybrid motif"/>
    <property type="match status" value="1"/>
</dbReference>
<dbReference type="Gene3D" id="2.70.70.10">
    <property type="entry name" value="Glucose Permease (Domain IIA)"/>
    <property type="match status" value="1"/>
</dbReference>
<dbReference type="PROSITE" id="PS51318">
    <property type="entry name" value="TAT"/>
    <property type="match status" value="1"/>
</dbReference>
<dbReference type="Proteomes" id="UP001329313">
    <property type="component" value="Chromosome"/>
</dbReference>
<feature type="coiled-coil region" evidence="1">
    <location>
        <begin position="95"/>
        <end position="150"/>
    </location>
</feature>
<dbReference type="EMBL" id="CP137080">
    <property type="protein sequence ID" value="WOQ69868.1"/>
    <property type="molecule type" value="Genomic_DNA"/>
</dbReference>
<dbReference type="KEGG" id="mliy:RYJ27_01090"/>
<dbReference type="CDD" id="cd12797">
    <property type="entry name" value="M23_peptidase"/>
    <property type="match status" value="1"/>
</dbReference>
<dbReference type="InterPro" id="IPR006311">
    <property type="entry name" value="TAT_signal"/>
</dbReference>
<keyword evidence="3" id="KW-0812">Transmembrane</keyword>
<evidence type="ECO:0000256" key="3">
    <source>
        <dbReference type="SAM" id="Phobius"/>
    </source>
</evidence>
<dbReference type="RefSeq" id="WP_330170962.1">
    <property type="nucleotide sequence ID" value="NZ_CP137080.1"/>
</dbReference>
<feature type="compositionally biased region" description="Basic and acidic residues" evidence="2">
    <location>
        <begin position="288"/>
        <end position="305"/>
    </location>
</feature>
<feature type="transmembrane region" description="Helical" evidence="3">
    <location>
        <begin position="40"/>
        <end position="61"/>
    </location>
</feature>
<evidence type="ECO:0000313" key="6">
    <source>
        <dbReference type="Proteomes" id="UP001329313"/>
    </source>
</evidence>
<dbReference type="InterPro" id="IPR011055">
    <property type="entry name" value="Dup_hybrid_motif"/>
</dbReference>
<protein>
    <submittedName>
        <fullName evidence="5">M23 family metallopeptidase</fullName>
        <ecNumber evidence="5">3.4.-.-</ecNumber>
    </submittedName>
</protein>
<dbReference type="AlphaFoldDB" id="A0AAU0MHZ2"/>
<dbReference type="InterPro" id="IPR050570">
    <property type="entry name" value="Cell_wall_metabolism_enzyme"/>
</dbReference>
<feature type="domain" description="M23ase beta-sheet core" evidence="4">
    <location>
        <begin position="357"/>
        <end position="451"/>
    </location>
</feature>